<dbReference type="EMBL" id="CP002839">
    <property type="protein sequence ID" value="AEH38699.1"/>
    <property type="molecule type" value="Genomic_DNA"/>
</dbReference>
<dbReference type="STRING" id="797210.Halxa_4094"/>
<dbReference type="eggNOG" id="arCOG04589">
    <property type="taxonomic scope" value="Archaea"/>
</dbReference>
<dbReference type="GeneID" id="10799036"/>
<dbReference type="SUPFAM" id="SSF142433">
    <property type="entry name" value="CinA-like"/>
    <property type="match status" value="1"/>
</dbReference>
<dbReference type="KEGG" id="hxa:Halxa_4094"/>
<reference evidence="2 3" key="1">
    <citation type="journal article" date="2012" name="Stand. Genomic Sci.">
        <title>Complete genome sequence of Halopiger xanaduensis type strain (SH-6(T)).</title>
        <authorList>
            <person name="Anderson I."/>
            <person name="Tindall B.J."/>
            <person name="Rohde M."/>
            <person name="Lucas S."/>
            <person name="Han J."/>
            <person name="Lapidus A."/>
            <person name="Cheng J.F."/>
            <person name="Goodwin L."/>
            <person name="Pitluck S."/>
            <person name="Peters L."/>
            <person name="Pati A."/>
            <person name="Mikhailova N."/>
            <person name="Pagani I."/>
            <person name="Teshima H."/>
            <person name="Han C."/>
            <person name="Tapia R."/>
            <person name="Land M."/>
            <person name="Woyke T."/>
            <person name="Klenk H.P."/>
            <person name="Kyrpides N."/>
            <person name="Ivanova N."/>
        </authorList>
    </citation>
    <scope>NUCLEOTIDE SEQUENCE [LARGE SCALE GENOMIC DNA]</scope>
    <source>
        <strain evidence="3">DSM 18323 / JCM 14033 / SH-6</strain>
    </source>
</reference>
<evidence type="ECO:0000313" key="2">
    <source>
        <dbReference type="EMBL" id="AEH38699.1"/>
    </source>
</evidence>
<dbReference type="OrthoDB" id="305448at2157"/>
<sequence length="178" mass="18495">MAGIDIDLERSRAVGEALRETDATLAVAESCTGGLIGATVTAIPGASDYFDSGATTYAYDAKRRELGVSREALDERGAVSAPVAREMARGIRDTADATWGVSATGVAGPSGGTEETPVGTVYIGVAYAGPWGSESSYATATRYEFDGDRAAVRARTVERALEDLLEEIESESRSSSDG</sequence>
<dbReference type="AlphaFoldDB" id="F8D4F5"/>
<name>F8D4F5_HALXS</name>
<keyword evidence="3" id="KW-1185">Reference proteome</keyword>
<dbReference type="InterPro" id="IPR008136">
    <property type="entry name" value="CinA_C"/>
</dbReference>
<dbReference type="HOGENOM" id="CLU_030805_1_1_2"/>
<organism evidence="2 3">
    <name type="scientific">Halopiger xanaduensis (strain DSM 18323 / JCM 14033 / SH-6)</name>
    <dbReference type="NCBI Taxonomy" id="797210"/>
    <lineage>
        <taxon>Archaea</taxon>
        <taxon>Methanobacteriati</taxon>
        <taxon>Methanobacteriota</taxon>
        <taxon>Stenosarchaea group</taxon>
        <taxon>Halobacteria</taxon>
        <taxon>Halobacteriales</taxon>
        <taxon>Natrialbaceae</taxon>
        <taxon>Halopiger</taxon>
    </lineage>
</organism>
<dbReference type="Pfam" id="PF02464">
    <property type="entry name" value="CinA"/>
    <property type="match status" value="1"/>
</dbReference>
<gene>
    <name evidence="2" type="ordered locus">Halxa_4094</name>
</gene>
<dbReference type="RefSeq" id="WP_013881585.1">
    <property type="nucleotide sequence ID" value="NC_015666.1"/>
</dbReference>
<evidence type="ECO:0000313" key="3">
    <source>
        <dbReference type="Proteomes" id="UP000006794"/>
    </source>
</evidence>
<evidence type="ECO:0000259" key="1">
    <source>
        <dbReference type="Pfam" id="PF02464"/>
    </source>
</evidence>
<dbReference type="InterPro" id="IPR036653">
    <property type="entry name" value="CinA-like_C"/>
</dbReference>
<proteinExistence type="predicted"/>
<protein>
    <submittedName>
        <fullName evidence="2">CinA domain protein</fullName>
    </submittedName>
</protein>
<dbReference type="Proteomes" id="UP000006794">
    <property type="component" value="Chromosome"/>
</dbReference>
<feature type="domain" description="CinA C-terminal" evidence="1">
    <location>
        <begin position="12"/>
        <end position="167"/>
    </location>
</feature>
<dbReference type="Gene3D" id="3.90.950.20">
    <property type="entry name" value="CinA-like"/>
    <property type="match status" value="1"/>
</dbReference>
<dbReference type="NCBIfam" id="TIGR00199">
    <property type="entry name" value="PncC_domain"/>
    <property type="match status" value="1"/>
</dbReference>
<accession>F8D4F5</accession>